<dbReference type="InterPro" id="IPR017642">
    <property type="entry name" value="DNA_S_mod_DndB"/>
</dbReference>
<reference evidence="1" key="1">
    <citation type="submission" date="2018-07" db="EMBL/GenBank/DDBJ databases">
        <authorList>
            <consortium name="PulseNet: The National Subtyping Network for Foodborne Disease Surveillance"/>
            <person name="Tarr C.L."/>
            <person name="Trees E."/>
            <person name="Katz L.S."/>
            <person name="Carleton-Romer H.A."/>
            <person name="Stroika S."/>
            <person name="Kucerova Z."/>
            <person name="Roache K.F."/>
            <person name="Sabol A.L."/>
            <person name="Besser J."/>
            <person name="Gerner-Smidt P."/>
        </authorList>
    </citation>
    <scope>NUCLEOTIDE SEQUENCE</scope>
    <source>
        <strain evidence="1">PNUSAS027155</strain>
    </source>
</reference>
<dbReference type="CDD" id="cd16413">
    <property type="entry name" value="DGQHR_domain"/>
    <property type="match status" value="1"/>
</dbReference>
<organism evidence="1">
    <name type="scientific">Salmonella enterica</name>
    <name type="common">Salmonella choleraesuis</name>
    <dbReference type="NCBI Taxonomy" id="28901"/>
    <lineage>
        <taxon>Bacteria</taxon>
        <taxon>Pseudomonadati</taxon>
        <taxon>Pseudomonadota</taxon>
        <taxon>Gammaproteobacteria</taxon>
        <taxon>Enterobacterales</taxon>
        <taxon>Enterobacteriaceae</taxon>
        <taxon>Salmonella</taxon>
    </lineage>
</organism>
<dbReference type="InterPro" id="IPR026440">
    <property type="entry name" value="DNA_PRithio_assoc_DGOHR_pro_1"/>
</dbReference>
<proteinExistence type="predicted"/>
<dbReference type="Pfam" id="PF14072">
    <property type="entry name" value="DndB"/>
    <property type="match status" value="1"/>
</dbReference>
<dbReference type="NCBIfam" id="TIGR03187">
    <property type="entry name" value="DGQHR"/>
    <property type="match status" value="1"/>
</dbReference>
<name>A0A5V4VVG2_SALER</name>
<comment type="caution">
    <text evidence="1">The sequence shown here is derived from an EMBL/GenBank/DDBJ whole genome shotgun (WGS) entry which is preliminary data.</text>
</comment>
<sequence>MSNEIRLPAIKIEQPIGSFYAVSMRSDLLSKVAFSSRAEYKKSDLQEGIFSLLKGNQRELDLKRSKQIGQYIDSVESTFPNSIILGANFDKDGNLIEDYDIRWRVEKNGDLYTLVIPSENNVVATIIDGQHRLSGFGYSERENMELLCSVFIDLPAPYQAYIFATINFNQKNVNKSLAYDLYGFRVEEEDKKEWSPEKLAVFIARRLNKYCEPLKDKIKLGAPSDIDDTSSSMKLISLSTIVDGVMKLITNNPKKDRDELLNFKNKNGRSALSRKMISQPLRDLYIEYKDDEIEGIIIKYFTKINEILWIHQSDNSYLLKTIGFQTQFEILRQYLLSTSDYELNGIDEKLELLVDIDFSDIFFTASGIGATRMKNISLIRLKLKPLTDLVEHKDYNDYVRLLK</sequence>
<dbReference type="AlphaFoldDB" id="A0A5V4VVG2"/>
<dbReference type="EMBL" id="AAHBUJ010000007">
    <property type="protein sequence ID" value="EBU3609143.1"/>
    <property type="molecule type" value="Genomic_DNA"/>
</dbReference>
<dbReference type="InterPro" id="IPR017601">
    <property type="entry name" value="DGQHR-contain_dom"/>
</dbReference>
<gene>
    <name evidence="1" type="ORF">CTP44_15900</name>
</gene>
<accession>A0A5V4VVG2</accession>
<dbReference type="NCBIfam" id="TIGR04172">
    <property type="entry name" value="DGQHR_dnd_1"/>
    <property type="match status" value="1"/>
</dbReference>
<dbReference type="RefSeq" id="WP_024156434.1">
    <property type="nucleotide sequence ID" value="NZ_MXQO01000097.1"/>
</dbReference>
<protein>
    <submittedName>
        <fullName evidence="1">DGQHR domain-containing protein</fullName>
    </submittedName>
</protein>
<evidence type="ECO:0000313" key="1">
    <source>
        <dbReference type="EMBL" id="EBU3609143.1"/>
    </source>
</evidence>